<protein>
    <submittedName>
        <fullName evidence="2">PilZ domain-containing protein</fullName>
    </submittedName>
</protein>
<organism evidence="2 3">
    <name type="scientific">Alteromonas sediminis</name>
    <dbReference type="NCBI Taxonomy" id="2259342"/>
    <lineage>
        <taxon>Bacteria</taxon>
        <taxon>Pseudomonadati</taxon>
        <taxon>Pseudomonadota</taxon>
        <taxon>Gammaproteobacteria</taxon>
        <taxon>Alteromonadales</taxon>
        <taxon>Alteromonadaceae</taxon>
        <taxon>Alteromonas/Salinimonas group</taxon>
        <taxon>Alteromonas</taxon>
    </lineage>
</organism>
<dbReference type="GO" id="GO:0035438">
    <property type="term" value="F:cyclic-di-GMP binding"/>
    <property type="evidence" value="ECO:0007669"/>
    <property type="project" value="InterPro"/>
</dbReference>
<feature type="domain" description="PilZ" evidence="1">
    <location>
        <begin position="495"/>
        <end position="572"/>
    </location>
</feature>
<dbReference type="EMBL" id="RPOK01000004">
    <property type="protein sequence ID" value="RPJ65593.1"/>
    <property type="molecule type" value="Genomic_DNA"/>
</dbReference>
<dbReference type="SUPFAM" id="SSF141371">
    <property type="entry name" value="PilZ domain-like"/>
    <property type="match status" value="1"/>
</dbReference>
<reference evidence="2 3" key="1">
    <citation type="submission" date="2018-11" db="EMBL/GenBank/DDBJ databases">
        <authorList>
            <person name="Ye M.-Q."/>
            <person name="Du Z.-J."/>
        </authorList>
    </citation>
    <scope>NUCLEOTIDE SEQUENCE [LARGE SCALE GENOMIC DNA]</scope>
    <source>
        <strain evidence="2 3">U0105</strain>
    </source>
</reference>
<dbReference type="InterPro" id="IPR009875">
    <property type="entry name" value="PilZ_domain"/>
</dbReference>
<name>A0A3N5XYS0_9ALTE</name>
<comment type="caution">
    <text evidence="2">The sequence shown here is derived from an EMBL/GenBank/DDBJ whole genome shotgun (WGS) entry which is preliminary data.</text>
</comment>
<keyword evidence="3" id="KW-1185">Reference proteome</keyword>
<feature type="domain" description="PilZ" evidence="1">
    <location>
        <begin position="150"/>
        <end position="233"/>
    </location>
</feature>
<dbReference type="Proteomes" id="UP000275281">
    <property type="component" value="Unassembled WGS sequence"/>
</dbReference>
<sequence>MSQDLQQYAPIIEQLKPMVREPEFNQVVDQIAADVPKEKRFLIKMEVRRLAKPCIRSIDLRSQVEGDCELYEYDGIKHFLDETAIELFEQQIRIFGEYTFGVYEAILSHTRDAIEQTRKDAAKDAAAADEDPASNKRYSAPIVNLLEYAQRHHERMNFAVAIEVFTEHNKSVLATSIDISTHGMKMRTGSDMEFKKSEKVSVYFRGLESEFALDKRDAVTYFVVASERDKKEQVVRLKRATDYPNPPFDQFLEKFIHGNKRRYKVNMNNTIDAIINKSCEQYLTPRLPSLPVFIDQVDNDFTPRYAMTTLANRDIIDYWTDEEENIKLGFMLSQDRLKQLCTKANENEMIVFCFNHIQNDRIYFYSATPEELENAPKLKNIFLGFGARKISWRVFKLKSTQVSPEDAHTPLSIPDSISVKIKRQSAPPAPRLMARLKNIRHLVYITDITDETGQQCYASHKVARESIRHLRIFGHPRNRIPADIKVFRYKYSESRIETRYLLRSPVELSINDVVVAGITEDISVQGLKIELASPFHGAVDNRVTLNFKKLQAMTTKHDVSALQYRVVNITSEYSVLHLRSINGDDGKPARKFFEELIKQNRARLKTYPEEEEFPGIGQAMRFMHAKNTAFMSFVAHKKKGRFYPYACVMPEQQSRLKTLASFMAESNRANLEFLYRDRTAEQAFIELGFKQTRAENRNISGELFMMFDPLQKNPKMSIITRWSHRFNNHGVRQSFIDEALKRGQFIAVKVILANTDKPDMELLQLEMNYISMYALHRAKELEEQLWATAGCVFVHDITDEVLMRYQYSASVVAKNQQTPAAHKIEVDGIKALLGSGQE</sequence>
<evidence type="ECO:0000313" key="3">
    <source>
        <dbReference type="Proteomes" id="UP000275281"/>
    </source>
</evidence>
<evidence type="ECO:0000313" key="2">
    <source>
        <dbReference type="EMBL" id="RPJ65593.1"/>
    </source>
</evidence>
<gene>
    <name evidence="2" type="ORF">DRW07_12260</name>
</gene>
<dbReference type="RefSeq" id="WP_124028225.1">
    <property type="nucleotide sequence ID" value="NZ_JBHRSN010000007.1"/>
</dbReference>
<dbReference type="OrthoDB" id="6208912at2"/>
<dbReference type="AlphaFoldDB" id="A0A3N5XYS0"/>
<proteinExistence type="predicted"/>
<evidence type="ECO:0000259" key="1">
    <source>
        <dbReference type="Pfam" id="PF07238"/>
    </source>
</evidence>
<accession>A0A3N5XYS0</accession>
<dbReference type="Pfam" id="PF07238">
    <property type="entry name" value="PilZ"/>
    <property type="match status" value="2"/>
</dbReference>